<accession>A0A1F6LRA3</accession>
<sequence>MNIIQQIESDVADAMKQHEEVRLSTLRLVRAAIKNQEIEQRAKGDVDLAQLAIAVLKRHVKQTQEAIEDFKKGNRTDLVARAEQEIAVMQSYLPAELSDAEISVIVDDVFAGLGDTPHQGKAIGEVMKKIAGRADGARVRNLVELRLKKV</sequence>
<evidence type="ECO:0000313" key="1">
    <source>
        <dbReference type="EMBL" id="OGH61909.1"/>
    </source>
</evidence>
<dbReference type="Gene3D" id="1.10.10.410">
    <property type="match status" value="1"/>
</dbReference>
<dbReference type="InterPro" id="IPR019004">
    <property type="entry name" value="YqeY/Aim41"/>
</dbReference>
<evidence type="ECO:0008006" key="3">
    <source>
        <dbReference type="Google" id="ProtNLM"/>
    </source>
</evidence>
<dbReference type="GO" id="GO:0016884">
    <property type="term" value="F:carbon-nitrogen ligase activity, with glutamine as amido-N-donor"/>
    <property type="evidence" value="ECO:0007669"/>
    <property type="project" value="InterPro"/>
</dbReference>
<dbReference type="InterPro" id="IPR023168">
    <property type="entry name" value="GatB_Yqey_C_2"/>
</dbReference>
<dbReference type="Gene3D" id="1.10.1510.10">
    <property type="entry name" value="Uncharacterised protein YqeY/AIM41 PF09424, N-terminal domain"/>
    <property type="match status" value="1"/>
</dbReference>
<dbReference type="Pfam" id="PF09424">
    <property type="entry name" value="YqeY"/>
    <property type="match status" value="1"/>
</dbReference>
<protein>
    <recommendedName>
        <fullName evidence="3">Glutamyl-tRNA amidotransferase</fullName>
    </recommendedName>
</protein>
<organism evidence="1 2">
    <name type="scientific">Candidatus Magasanikbacteria bacterium RIFCSPHIGHO2_01_FULL_50_8</name>
    <dbReference type="NCBI Taxonomy" id="1798674"/>
    <lineage>
        <taxon>Bacteria</taxon>
        <taxon>Candidatus Magasanikiibacteriota</taxon>
    </lineage>
</organism>
<proteinExistence type="predicted"/>
<dbReference type="Proteomes" id="UP000176329">
    <property type="component" value="Unassembled WGS sequence"/>
</dbReference>
<dbReference type="EMBL" id="MFPV01000030">
    <property type="protein sequence ID" value="OGH61909.1"/>
    <property type="molecule type" value="Genomic_DNA"/>
</dbReference>
<comment type="caution">
    <text evidence="1">The sequence shown here is derived from an EMBL/GenBank/DDBJ whole genome shotgun (WGS) entry which is preliminary data.</text>
</comment>
<dbReference type="PANTHER" id="PTHR28055:SF1">
    <property type="entry name" value="ALTERED INHERITANCE OF MITOCHONDRIA PROTEIN 41, MITOCHONDRIAL"/>
    <property type="match status" value="1"/>
</dbReference>
<dbReference type="InterPro" id="IPR003789">
    <property type="entry name" value="Asn/Gln_tRNA_amidoTrase-B-like"/>
</dbReference>
<dbReference type="InterPro" id="IPR042184">
    <property type="entry name" value="YqeY/Aim41_N"/>
</dbReference>
<name>A0A1F6LRA3_9BACT</name>
<evidence type="ECO:0000313" key="2">
    <source>
        <dbReference type="Proteomes" id="UP000176329"/>
    </source>
</evidence>
<dbReference type="SUPFAM" id="SSF89095">
    <property type="entry name" value="GatB/YqeY motif"/>
    <property type="match status" value="1"/>
</dbReference>
<dbReference type="PANTHER" id="PTHR28055">
    <property type="entry name" value="ALTERED INHERITANCE OF MITOCHONDRIA PROTEIN 41, MITOCHONDRIAL"/>
    <property type="match status" value="1"/>
</dbReference>
<reference evidence="1 2" key="1">
    <citation type="journal article" date="2016" name="Nat. Commun.">
        <title>Thousands of microbial genomes shed light on interconnected biogeochemical processes in an aquifer system.</title>
        <authorList>
            <person name="Anantharaman K."/>
            <person name="Brown C.T."/>
            <person name="Hug L.A."/>
            <person name="Sharon I."/>
            <person name="Castelle C.J."/>
            <person name="Probst A.J."/>
            <person name="Thomas B.C."/>
            <person name="Singh A."/>
            <person name="Wilkins M.J."/>
            <person name="Karaoz U."/>
            <person name="Brodie E.L."/>
            <person name="Williams K.H."/>
            <person name="Hubbard S.S."/>
            <person name="Banfield J.F."/>
        </authorList>
    </citation>
    <scope>NUCLEOTIDE SEQUENCE [LARGE SCALE GENOMIC DNA]</scope>
</reference>
<dbReference type="AlphaFoldDB" id="A0A1F6LRA3"/>
<gene>
    <name evidence="1" type="ORF">A2848_00015</name>
</gene>